<dbReference type="GO" id="GO:0042602">
    <property type="term" value="F:riboflavin reductase (NADPH) activity"/>
    <property type="evidence" value="ECO:0007669"/>
    <property type="project" value="TreeGrafter"/>
</dbReference>
<protein>
    <submittedName>
        <fullName evidence="4">Putative monooxygenase component</fullName>
    </submittedName>
</protein>
<dbReference type="SMART" id="SM00903">
    <property type="entry name" value="Flavin_Reduct"/>
    <property type="match status" value="1"/>
</dbReference>
<dbReference type="STRING" id="1208918.CDEE_0870"/>
<sequence length="158" mass="18187">MEEKLRKSFGRYVTGVAIVSTNYLNDQAIGLTINSFSSLSLNPAMVIWNLSIKSSAKNIFTNCNNYVIQILSNKQANLAKIFSKKNIFERFDEVKKTMSPSGTFMINDNFTAWFDCYNYKQYVEGDHIIMIGKVEHLFYSEINPLIFYNGKLNENFNS</sequence>
<keyword evidence="5" id="KW-1185">Reference proteome</keyword>
<dbReference type="AlphaFoldDB" id="M1LXA4"/>
<feature type="domain" description="Flavin reductase like" evidence="3">
    <location>
        <begin position="9"/>
        <end position="154"/>
    </location>
</feature>
<dbReference type="Pfam" id="PF01613">
    <property type="entry name" value="Flavin_Reduct"/>
    <property type="match status" value="1"/>
</dbReference>
<dbReference type="GO" id="GO:0010181">
    <property type="term" value="F:FMN binding"/>
    <property type="evidence" value="ECO:0007669"/>
    <property type="project" value="InterPro"/>
</dbReference>
<dbReference type="InterPro" id="IPR002563">
    <property type="entry name" value="Flavin_Rdtase-like_dom"/>
</dbReference>
<dbReference type="eggNOG" id="COG1853">
    <property type="taxonomic scope" value="Bacteria"/>
</dbReference>
<dbReference type="GO" id="GO:0004497">
    <property type="term" value="F:monooxygenase activity"/>
    <property type="evidence" value="ECO:0007669"/>
    <property type="project" value="UniProtKB-KW"/>
</dbReference>
<evidence type="ECO:0000256" key="1">
    <source>
        <dbReference type="ARBA" id="ARBA00008898"/>
    </source>
</evidence>
<keyword evidence="2" id="KW-0560">Oxidoreductase</keyword>
<evidence type="ECO:0000313" key="5">
    <source>
        <dbReference type="Proteomes" id="UP000011686"/>
    </source>
</evidence>
<dbReference type="Gene3D" id="2.30.110.10">
    <property type="entry name" value="Electron Transport, Fmn-binding Protein, Chain A"/>
    <property type="match status" value="1"/>
</dbReference>
<dbReference type="InterPro" id="IPR050268">
    <property type="entry name" value="NADH-dep_flavin_reductase"/>
</dbReference>
<dbReference type="KEGG" id="kct:CDEE_0870"/>
<dbReference type="EMBL" id="CP003804">
    <property type="protein sequence ID" value="AGF47834.1"/>
    <property type="molecule type" value="Genomic_DNA"/>
</dbReference>
<dbReference type="PANTHER" id="PTHR30466:SF11">
    <property type="entry name" value="FLAVIN-DEPENDENT MONOOXYGENASE, REDUCTASE SUBUNIT HSAB"/>
    <property type="match status" value="1"/>
</dbReference>
<dbReference type="PATRIC" id="fig|1208918.3.peg.534"/>
<comment type="similarity">
    <text evidence="1">Belongs to the non-flavoprotein flavin reductase family.</text>
</comment>
<keyword evidence="4" id="KW-0503">Monooxygenase</keyword>
<accession>M1LXA4</accession>
<evidence type="ECO:0000313" key="4">
    <source>
        <dbReference type="EMBL" id="AGF47834.1"/>
    </source>
</evidence>
<dbReference type="SUPFAM" id="SSF50475">
    <property type="entry name" value="FMN-binding split barrel"/>
    <property type="match status" value="1"/>
</dbReference>
<name>M1LXA4_9PROT</name>
<organism evidence="4 5">
    <name type="scientific">Candidatus Kinetoplastidibacterium crithidiae TCC036E</name>
    <dbReference type="NCBI Taxonomy" id="1208918"/>
    <lineage>
        <taxon>Bacteria</taxon>
        <taxon>Pseudomonadati</taxon>
        <taxon>Pseudomonadota</taxon>
        <taxon>Betaproteobacteria</taxon>
        <taxon>Candidatus Kinetoplastidibacterium</taxon>
    </lineage>
</organism>
<dbReference type="Proteomes" id="UP000011686">
    <property type="component" value="Chromosome"/>
</dbReference>
<dbReference type="HOGENOM" id="CLU_059021_1_0_4"/>
<dbReference type="PANTHER" id="PTHR30466">
    <property type="entry name" value="FLAVIN REDUCTASE"/>
    <property type="match status" value="1"/>
</dbReference>
<gene>
    <name evidence="4" type="ORF">CDEE_0870</name>
</gene>
<evidence type="ECO:0000256" key="2">
    <source>
        <dbReference type="ARBA" id="ARBA00023002"/>
    </source>
</evidence>
<proteinExistence type="inferred from homology"/>
<dbReference type="InterPro" id="IPR012349">
    <property type="entry name" value="Split_barrel_FMN-bd"/>
</dbReference>
<reference evidence="4 5" key="1">
    <citation type="journal article" date="2013" name="Genome Biol. Evol.">
        <title>Genome evolution and phylogenomic analysis of candidatus kinetoplastibacterium, the betaproteobacterial endosymbionts of strigomonas and angomonas.</title>
        <authorList>
            <person name="Alves J.M."/>
            <person name="Serrano M.G."/>
            <person name="Maia da Silva F."/>
            <person name="Voegtly L.J."/>
            <person name="Matveyev A.V."/>
            <person name="Teixeira M.M."/>
            <person name="Camargo E.P."/>
            <person name="Buck G.A."/>
        </authorList>
    </citation>
    <scope>NUCLEOTIDE SEQUENCE [LARGE SCALE GENOMIC DNA]</scope>
    <source>
        <strain evidence="4 5">TCC036E</strain>
    </source>
</reference>
<dbReference type="RefSeq" id="WP_015238324.1">
    <property type="nucleotide sequence ID" value="NC_020283.1"/>
</dbReference>
<evidence type="ECO:0000259" key="3">
    <source>
        <dbReference type="SMART" id="SM00903"/>
    </source>
</evidence>